<dbReference type="SUPFAM" id="SSF52172">
    <property type="entry name" value="CheY-like"/>
    <property type="match status" value="2"/>
</dbReference>
<comment type="caution">
    <text evidence="4">The sequence shown here is derived from an EMBL/GenBank/DDBJ whole genome shotgun (WGS) entry which is preliminary data.</text>
</comment>
<evidence type="ECO:0000256" key="1">
    <source>
        <dbReference type="ARBA" id="ARBA00022553"/>
    </source>
</evidence>
<dbReference type="InterPro" id="IPR050595">
    <property type="entry name" value="Bact_response_regulator"/>
</dbReference>
<dbReference type="EMBL" id="MFLK01000005">
    <property type="protein sequence ID" value="OGG66512.1"/>
    <property type="molecule type" value="Genomic_DNA"/>
</dbReference>
<feature type="modified residue" description="4-aspartylphosphate" evidence="2">
    <location>
        <position position="54"/>
    </location>
</feature>
<feature type="domain" description="Response regulatory" evidence="3">
    <location>
        <begin position="5"/>
        <end position="121"/>
    </location>
</feature>
<keyword evidence="1 2" id="KW-0597">Phosphoprotein</keyword>
<dbReference type="PROSITE" id="PS50110">
    <property type="entry name" value="RESPONSE_REGULATORY"/>
    <property type="match status" value="2"/>
</dbReference>
<evidence type="ECO:0000259" key="3">
    <source>
        <dbReference type="PROSITE" id="PS50110"/>
    </source>
</evidence>
<dbReference type="PANTHER" id="PTHR44591">
    <property type="entry name" value="STRESS RESPONSE REGULATOR PROTEIN 1"/>
    <property type="match status" value="1"/>
</dbReference>
<feature type="modified residue" description="4-aspartylphosphate" evidence="2">
    <location>
        <position position="190"/>
    </location>
</feature>
<dbReference type="Gene3D" id="3.40.50.2300">
    <property type="match status" value="2"/>
</dbReference>
<dbReference type="Proteomes" id="UP000177652">
    <property type="component" value="Unassembled WGS sequence"/>
</dbReference>
<dbReference type="STRING" id="1798497.A3D71_04205"/>
<dbReference type="InterPro" id="IPR011006">
    <property type="entry name" value="CheY-like_superfamily"/>
</dbReference>
<evidence type="ECO:0000313" key="5">
    <source>
        <dbReference type="Proteomes" id="UP000177652"/>
    </source>
</evidence>
<dbReference type="AlphaFoldDB" id="A0A1F6DZV2"/>
<dbReference type="Pfam" id="PF00072">
    <property type="entry name" value="Response_reg"/>
    <property type="match status" value="2"/>
</dbReference>
<dbReference type="InterPro" id="IPR001789">
    <property type="entry name" value="Sig_transdc_resp-reg_receiver"/>
</dbReference>
<organism evidence="4 5">
    <name type="scientific">Candidatus Kaiserbacteria bacterium RIFCSPHIGHO2_02_FULL_55_20</name>
    <dbReference type="NCBI Taxonomy" id="1798497"/>
    <lineage>
        <taxon>Bacteria</taxon>
        <taxon>Candidatus Kaiseribacteriota</taxon>
    </lineage>
</organism>
<dbReference type="GO" id="GO:0000160">
    <property type="term" value="P:phosphorelay signal transduction system"/>
    <property type="evidence" value="ECO:0007669"/>
    <property type="project" value="InterPro"/>
</dbReference>
<dbReference type="SMART" id="SM00448">
    <property type="entry name" value="REC"/>
    <property type="match status" value="2"/>
</dbReference>
<evidence type="ECO:0000256" key="2">
    <source>
        <dbReference type="PROSITE-ProRule" id="PRU00169"/>
    </source>
</evidence>
<evidence type="ECO:0000313" key="4">
    <source>
        <dbReference type="EMBL" id="OGG66512.1"/>
    </source>
</evidence>
<protein>
    <recommendedName>
        <fullName evidence="3">Response regulatory domain-containing protein</fullName>
    </recommendedName>
</protein>
<dbReference type="PANTHER" id="PTHR44591:SF3">
    <property type="entry name" value="RESPONSE REGULATORY DOMAIN-CONTAINING PROTEIN"/>
    <property type="match status" value="1"/>
</dbReference>
<feature type="domain" description="Response regulatory" evidence="3">
    <location>
        <begin position="141"/>
        <end position="257"/>
    </location>
</feature>
<reference evidence="4 5" key="1">
    <citation type="journal article" date="2016" name="Nat. Commun.">
        <title>Thousands of microbial genomes shed light on interconnected biogeochemical processes in an aquifer system.</title>
        <authorList>
            <person name="Anantharaman K."/>
            <person name="Brown C.T."/>
            <person name="Hug L.A."/>
            <person name="Sharon I."/>
            <person name="Castelle C.J."/>
            <person name="Probst A.J."/>
            <person name="Thomas B.C."/>
            <person name="Singh A."/>
            <person name="Wilkins M.J."/>
            <person name="Karaoz U."/>
            <person name="Brodie E.L."/>
            <person name="Williams K.H."/>
            <person name="Hubbard S.S."/>
            <person name="Banfield J.F."/>
        </authorList>
    </citation>
    <scope>NUCLEOTIDE SEQUENCE [LARGE SCALE GENOMIC DNA]</scope>
</reference>
<gene>
    <name evidence="4" type="ORF">A3D71_04205</name>
</gene>
<sequence length="263" mass="29110">MQKKKILLIEDEPVLGEILLKKLVEAEYDATWTHDGEKGLAAMRETRPDMILLDIVMPVKDGYQVLEEMAADKDLRTIPVVVISNSGQPVEIERILGLGVKDYIVKAQFDPDEVLDKVIKFIGGRPDAVLGDVASARSNIHILVIEDDAFLSSLAVGRLQKEGYRVSAAYDGDQGWKALQQDAPDLVLLDFIMPVNSGMNVLKQMRADAKLKDVPVIVFSNGQVQEDPEIAALGVEAFLIKANFTLREVVEKIEAILKKYGKL</sequence>
<accession>A0A1F6DZV2</accession>
<name>A0A1F6DZV2_9BACT</name>
<proteinExistence type="predicted"/>